<organism evidence="1 2">
    <name type="scientific">Lophium mytilinum</name>
    <dbReference type="NCBI Taxonomy" id="390894"/>
    <lineage>
        <taxon>Eukaryota</taxon>
        <taxon>Fungi</taxon>
        <taxon>Dikarya</taxon>
        <taxon>Ascomycota</taxon>
        <taxon>Pezizomycotina</taxon>
        <taxon>Dothideomycetes</taxon>
        <taxon>Pleosporomycetidae</taxon>
        <taxon>Mytilinidiales</taxon>
        <taxon>Mytilinidiaceae</taxon>
        <taxon>Lophium</taxon>
    </lineage>
</organism>
<dbReference type="PANTHER" id="PTHR42085:SF4">
    <property type="entry name" value="F-BOX DOMAIN-CONTAINING PROTEIN"/>
    <property type="match status" value="1"/>
</dbReference>
<dbReference type="Proteomes" id="UP000799750">
    <property type="component" value="Unassembled WGS sequence"/>
</dbReference>
<evidence type="ECO:0000313" key="1">
    <source>
        <dbReference type="EMBL" id="KAF2493349.1"/>
    </source>
</evidence>
<dbReference type="InterPro" id="IPR038883">
    <property type="entry name" value="AN11006-like"/>
</dbReference>
<accession>A0A6A6QMK9</accession>
<evidence type="ECO:0000313" key="2">
    <source>
        <dbReference type="Proteomes" id="UP000799750"/>
    </source>
</evidence>
<keyword evidence="2" id="KW-1185">Reference proteome</keyword>
<evidence type="ECO:0008006" key="3">
    <source>
        <dbReference type="Google" id="ProtNLM"/>
    </source>
</evidence>
<name>A0A6A6QMK9_9PEZI</name>
<dbReference type="OrthoDB" id="3636127at2759"/>
<dbReference type="PANTHER" id="PTHR42085">
    <property type="entry name" value="F-BOX DOMAIN-CONTAINING PROTEIN"/>
    <property type="match status" value="1"/>
</dbReference>
<dbReference type="EMBL" id="MU004192">
    <property type="protein sequence ID" value="KAF2493349.1"/>
    <property type="molecule type" value="Genomic_DNA"/>
</dbReference>
<gene>
    <name evidence="1" type="ORF">BU16DRAFT_591750</name>
</gene>
<proteinExistence type="predicted"/>
<sequence length="264" mass="29639">MDHTTPFNLLSLPAELRESIYLFSFSTRRPDAVHPPAITLTNHLIRSESLPLFYKTQRFALNLLTETSISRITSWLHRLTPSSLLLIRRWTFLVNVDCYAYLNPDVEVAPLQALTYIGVAIDLDACYPRGRVREIRTPAVYAWQHATYNAHYMNALKTPLSRAEIERSDAAALGFGGFLTELAGQVERLWGKRAEGVLGVEDYKGLFRFLRAREVEGIMGFMRARLVVHPGLSGGRGLGSREAGRRLAGLAEGFMEAVEGEMVE</sequence>
<dbReference type="AlphaFoldDB" id="A0A6A6QMK9"/>
<reference evidence="1" key="1">
    <citation type="journal article" date="2020" name="Stud. Mycol.">
        <title>101 Dothideomycetes genomes: a test case for predicting lifestyles and emergence of pathogens.</title>
        <authorList>
            <person name="Haridas S."/>
            <person name="Albert R."/>
            <person name="Binder M."/>
            <person name="Bloem J."/>
            <person name="Labutti K."/>
            <person name="Salamov A."/>
            <person name="Andreopoulos B."/>
            <person name="Baker S."/>
            <person name="Barry K."/>
            <person name="Bills G."/>
            <person name="Bluhm B."/>
            <person name="Cannon C."/>
            <person name="Castanera R."/>
            <person name="Culley D."/>
            <person name="Daum C."/>
            <person name="Ezra D."/>
            <person name="Gonzalez J."/>
            <person name="Henrissat B."/>
            <person name="Kuo A."/>
            <person name="Liang C."/>
            <person name="Lipzen A."/>
            <person name="Lutzoni F."/>
            <person name="Magnuson J."/>
            <person name="Mondo S."/>
            <person name="Nolan M."/>
            <person name="Ohm R."/>
            <person name="Pangilinan J."/>
            <person name="Park H.-J."/>
            <person name="Ramirez L."/>
            <person name="Alfaro M."/>
            <person name="Sun H."/>
            <person name="Tritt A."/>
            <person name="Yoshinaga Y."/>
            <person name="Zwiers L.-H."/>
            <person name="Turgeon B."/>
            <person name="Goodwin S."/>
            <person name="Spatafora J."/>
            <person name="Crous P."/>
            <person name="Grigoriev I."/>
        </authorList>
    </citation>
    <scope>NUCLEOTIDE SEQUENCE</scope>
    <source>
        <strain evidence="1">CBS 269.34</strain>
    </source>
</reference>
<protein>
    <recommendedName>
        <fullName evidence="3">F-box domain-containing protein</fullName>
    </recommendedName>
</protein>